<name>A0ACC0KEU8_CHOFU</name>
<organism evidence="1 2">
    <name type="scientific">Choristoneura fumiferana</name>
    <name type="common">Spruce budworm moth</name>
    <name type="synonym">Archips fumiferana</name>
    <dbReference type="NCBI Taxonomy" id="7141"/>
    <lineage>
        <taxon>Eukaryota</taxon>
        <taxon>Metazoa</taxon>
        <taxon>Ecdysozoa</taxon>
        <taxon>Arthropoda</taxon>
        <taxon>Hexapoda</taxon>
        <taxon>Insecta</taxon>
        <taxon>Pterygota</taxon>
        <taxon>Neoptera</taxon>
        <taxon>Endopterygota</taxon>
        <taxon>Lepidoptera</taxon>
        <taxon>Glossata</taxon>
        <taxon>Ditrysia</taxon>
        <taxon>Tortricoidea</taxon>
        <taxon>Tortricidae</taxon>
        <taxon>Tortricinae</taxon>
        <taxon>Choristoneura</taxon>
    </lineage>
</organism>
<reference evidence="1 2" key="1">
    <citation type="journal article" date="2022" name="Genome Biol. Evol.">
        <title>The Spruce Budworm Genome: Reconstructing the Evolutionary History of Antifreeze Proteins.</title>
        <authorList>
            <person name="Beliveau C."/>
            <person name="Gagne P."/>
            <person name="Picq S."/>
            <person name="Vernygora O."/>
            <person name="Keeling C.I."/>
            <person name="Pinkney K."/>
            <person name="Doucet D."/>
            <person name="Wen F."/>
            <person name="Johnston J.S."/>
            <person name="Maaroufi H."/>
            <person name="Boyle B."/>
            <person name="Laroche J."/>
            <person name="Dewar K."/>
            <person name="Juretic N."/>
            <person name="Blackburn G."/>
            <person name="Nisole A."/>
            <person name="Brunet B."/>
            <person name="Brandao M."/>
            <person name="Lumley L."/>
            <person name="Duan J."/>
            <person name="Quan G."/>
            <person name="Lucarotti C.J."/>
            <person name="Roe A.D."/>
            <person name="Sperling F.A.H."/>
            <person name="Levesque R.C."/>
            <person name="Cusson M."/>
        </authorList>
    </citation>
    <scope>NUCLEOTIDE SEQUENCE [LARGE SCALE GENOMIC DNA]</scope>
    <source>
        <strain evidence="1">Glfc:IPQL:Cfum</strain>
    </source>
</reference>
<accession>A0ACC0KEU8</accession>
<sequence>MENEQVGLLMLFAPPTPKYLLNGPPAIGCHGAACCALTQFALAGWRCGWLWLVLAGGALPAVADLRAAVYAITNEHEQLTQGSSPRGGWSRYLVLAGAATTLGCSLPVGYNIGVINTPAKVLKHFVNGSVIAHYDIALDDTWLSVLWSSVVSIFIVGGCTGSILGALLADNLGRRKATVLTSVISVIGAVIFLVCQVANSVELLILGRLIVGLSAGLTTSIVPMYLSELAPPALTGAMGVACPMGVNVGVLVGQVMGLDFLLGGVDLWPYLLAAYAVLVIICIPFLFILPESPKYLYVVKREEEFALQELSRLRGMSPSILTEDLELLREEVLAVETAALSGAQRWSMLRVLRDPRLRLLLLLTCTMQAGQQTSGINAVFYYSDIIFTNAGLSRLGAQYATIGCGAINVCTAILMVKLLPLWGRRPLLLSSIAAATVLLFALAVSVRFLFQRDNIASQISVVINLLPLWGRRPLLLSSIAAATVLLFALAVSVRFLVTEQGRKKNCPYKVIEEPSRSKADRRDGAETRRGRDASTSAPLRPVPRLLRIMFGLLQDAVAGMPYVCMVTVFGYVLVYGFGLGPIPYFIASEMFEVPPRPAGMAWGSLANWGGNFMVGMSFPVLRDAIGAYSFLVFAAVTAALFVFQRFYFPETRGKTPQQITQLCSRGFRSKPLASQFSEV</sequence>
<evidence type="ECO:0000313" key="1">
    <source>
        <dbReference type="EMBL" id="KAI8434596.1"/>
    </source>
</evidence>
<keyword evidence="2" id="KW-1185">Reference proteome</keyword>
<comment type="caution">
    <text evidence="1">The sequence shown here is derived from an EMBL/GenBank/DDBJ whole genome shotgun (WGS) entry which is preliminary data.</text>
</comment>
<dbReference type="Proteomes" id="UP001064048">
    <property type="component" value="Chromosome 5"/>
</dbReference>
<dbReference type="EMBL" id="CM046105">
    <property type="protein sequence ID" value="KAI8434596.1"/>
    <property type="molecule type" value="Genomic_DNA"/>
</dbReference>
<protein>
    <submittedName>
        <fullName evidence="1">Uncharacterized protein</fullName>
    </submittedName>
</protein>
<evidence type="ECO:0000313" key="2">
    <source>
        <dbReference type="Proteomes" id="UP001064048"/>
    </source>
</evidence>
<gene>
    <name evidence="1" type="ORF">MSG28_003134</name>
</gene>
<proteinExistence type="predicted"/>